<organism evidence="8 9">
    <name type="scientific">Actinotalea fermentans</name>
    <dbReference type="NCBI Taxonomy" id="43671"/>
    <lineage>
        <taxon>Bacteria</taxon>
        <taxon>Bacillati</taxon>
        <taxon>Actinomycetota</taxon>
        <taxon>Actinomycetes</taxon>
        <taxon>Micrococcales</taxon>
        <taxon>Cellulomonadaceae</taxon>
        <taxon>Actinotalea</taxon>
    </lineage>
</organism>
<sequence length="436" mass="45796">MSTPETARSETVAGRPALPDESAGTRAWSTVRVVAAREIAVKLRDKAFLWTTAFMLLLVTAATVLPVLLSQRVPDLRVAVQGEAAVEVVGLAAELGAQAQDEPAVTSPLELLSIGGLPRADISWVTVDPGVDVQRLLHDEDVVAALLGDEPDGLRLVGLRDVPTELETLVTAAAGELQVAQAAHDGGLSPEQVTAITQPTPPQVELLEPRDEGTMPPELLALLFAFLFYLSVLTFGTSIAQSVVEEKQSRVVELLVAAVPVRWLLTGKVLGNTIMATAQVGVIVGAGLLGAVVAGQGSLVTQLVGSAGWFVLFFLLGFVMLSCLWAVGGSLASRVEELSSTTALMQILVIVPFFAAVLPIDEGTRTLLSYVPFTAPLLMPARIVLGTAEAWEPAVAAVAVLLTSAVFVWLGARLYAGSVLHTSGRLKAAQAWRGTD</sequence>
<protein>
    <submittedName>
        <fullName evidence="8">ABC transporter permease</fullName>
    </submittedName>
</protein>
<feature type="transmembrane region" description="Helical" evidence="6">
    <location>
        <begin position="367"/>
        <end position="388"/>
    </location>
</feature>
<feature type="transmembrane region" description="Helical" evidence="6">
    <location>
        <begin position="340"/>
        <end position="360"/>
    </location>
</feature>
<feature type="transmembrane region" description="Helical" evidence="6">
    <location>
        <begin position="307"/>
        <end position="328"/>
    </location>
</feature>
<keyword evidence="4 6" id="KW-0472">Membrane</keyword>
<dbReference type="RefSeq" id="WP_034246212.1">
    <property type="nucleotide sequence ID" value="NZ_BJYK01000006.1"/>
</dbReference>
<dbReference type="PANTHER" id="PTHR43471">
    <property type="entry name" value="ABC TRANSPORTER PERMEASE"/>
    <property type="match status" value="1"/>
</dbReference>
<dbReference type="AlphaFoldDB" id="A0A511YYU8"/>
<name>A0A511YYU8_9CELL</name>
<proteinExistence type="predicted"/>
<comment type="caution">
    <text evidence="8">The sequence shown here is derived from an EMBL/GenBank/DDBJ whole genome shotgun (WGS) entry which is preliminary data.</text>
</comment>
<feature type="transmembrane region" description="Helical" evidence="6">
    <location>
        <begin position="47"/>
        <end position="69"/>
    </location>
</feature>
<evidence type="ECO:0000256" key="1">
    <source>
        <dbReference type="ARBA" id="ARBA00004141"/>
    </source>
</evidence>
<evidence type="ECO:0000256" key="4">
    <source>
        <dbReference type="ARBA" id="ARBA00023136"/>
    </source>
</evidence>
<feature type="transmembrane region" description="Helical" evidence="6">
    <location>
        <begin position="276"/>
        <end position="295"/>
    </location>
</feature>
<gene>
    <name evidence="8" type="ORF">AFE02nite_21060</name>
</gene>
<dbReference type="InterPro" id="IPR013525">
    <property type="entry name" value="ABC2_TM"/>
</dbReference>
<evidence type="ECO:0000256" key="2">
    <source>
        <dbReference type="ARBA" id="ARBA00022692"/>
    </source>
</evidence>
<keyword evidence="3 6" id="KW-1133">Transmembrane helix</keyword>
<feature type="region of interest" description="Disordered" evidence="5">
    <location>
        <begin position="1"/>
        <end position="22"/>
    </location>
</feature>
<evidence type="ECO:0000313" key="9">
    <source>
        <dbReference type="Proteomes" id="UP000321484"/>
    </source>
</evidence>
<evidence type="ECO:0000256" key="3">
    <source>
        <dbReference type="ARBA" id="ARBA00022989"/>
    </source>
</evidence>
<dbReference type="EMBL" id="BJYK01000006">
    <property type="protein sequence ID" value="GEN80372.1"/>
    <property type="molecule type" value="Genomic_DNA"/>
</dbReference>
<dbReference type="OrthoDB" id="3268959at2"/>
<dbReference type="GO" id="GO:0016020">
    <property type="term" value="C:membrane"/>
    <property type="evidence" value="ECO:0007669"/>
    <property type="project" value="UniProtKB-SubCell"/>
</dbReference>
<feature type="transmembrane region" description="Helical" evidence="6">
    <location>
        <begin position="394"/>
        <end position="416"/>
    </location>
</feature>
<feature type="transmembrane region" description="Helical" evidence="6">
    <location>
        <begin position="219"/>
        <end position="239"/>
    </location>
</feature>
<evidence type="ECO:0000313" key="8">
    <source>
        <dbReference type="EMBL" id="GEN80372.1"/>
    </source>
</evidence>
<dbReference type="Pfam" id="PF12698">
    <property type="entry name" value="ABC2_membrane_3"/>
    <property type="match status" value="1"/>
</dbReference>
<keyword evidence="9" id="KW-1185">Reference proteome</keyword>
<dbReference type="PANTHER" id="PTHR43471:SF3">
    <property type="entry name" value="ABC TRANSPORTER PERMEASE PROTEIN NATB"/>
    <property type="match status" value="1"/>
</dbReference>
<evidence type="ECO:0000256" key="5">
    <source>
        <dbReference type="SAM" id="MobiDB-lite"/>
    </source>
</evidence>
<evidence type="ECO:0000256" key="6">
    <source>
        <dbReference type="SAM" id="Phobius"/>
    </source>
</evidence>
<comment type="subcellular location">
    <subcellularLocation>
        <location evidence="1">Membrane</location>
        <topology evidence="1">Multi-pass membrane protein</topology>
    </subcellularLocation>
</comment>
<dbReference type="Proteomes" id="UP000321484">
    <property type="component" value="Unassembled WGS sequence"/>
</dbReference>
<evidence type="ECO:0000259" key="7">
    <source>
        <dbReference type="Pfam" id="PF12698"/>
    </source>
</evidence>
<keyword evidence="2 6" id="KW-0812">Transmembrane</keyword>
<dbReference type="GO" id="GO:0140359">
    <property type="term" value="F:ABC-type transporter activity"/>
    <property type="evidence" value="ECO:0007669"/>
    <property type="project" value="InterPro"/>
</dbReference>
<accession>A0A511YYU8</accession>
<reference evidence="8 9" key="1">
    <citation type="submission" date="2019-07" db="EMBL/GenBank/DDBJ databases">
        <title>Whole genome shotgun sequence of Actinotalea fermentans NBRC 105374.</title>
        <authorList>
            <person name="Hosoyama A."/>
            <person name="Uohara A."/>
            <person name="Ohji S."/>
            <person name="Ichikawa N."/>
        </authorList>
    </citation>
    <scope>NUCLEOTIDE SEQUENCE [LARGE SCALE GENOMIC DNA]</scope>
    <source>
        <strain evidence="8 9">NBRC 105374</strain>
    </source>
</reference>
<feature type="domain" description="ABC-2 type transporter transmembrane" evidence="7">
    <location>
        <begin position="182"/>
        <end position="412"/>
    </location>
</feature>